<name>A0A250DUE7_9BURK</name>
<dbReference type="InterPro" id="IPR036388">
    <property type="entry name" value="WH-like_DNA-bd_sf"/>
</dbReference>
<dbReference type="Gene3D" id="1.20.120.530">
    <property type="entry name" value="GntR ligand-binding domain-like"/>
    <property type="match status" value="1"/>
</dbReference>
<reference evidence="6 7" key="1">
    <citation type="submission" date="2017-09" db="EMBL/GenBank/DDBJ databases">
        <title>The diverse metabolic capabilities of V. boronicumulans make it an excellent choice for continued studies on novel biodegradation.</title>
        <authorList>
            <person name="Sun S."/>
        </authorList>
    </citation>
    <scope>NUCLEOTIDE SEQUENCE [LARGE SCALE GENOMIC DNA]</scope>
    <source>
        <strain evidence="6 7">J1</strain>
    </source>
</reference>
<dbReference type="InterPro" id="IPR000524">
    <property type="entry name" value="Tscrpt_reg_HTH_GntR"/>
</dbReference>
<keyword evidence="3" id="KW-0804">Transcription</keyword>
<protein>
    <submittedName>
        <fullName evidence="6">GntR family transcriptional regulator</fullName>
    </submittedName>
</protein>
<dbReference type="Pfam" id="PF07729">
    <property type="entry name" value="FCD"/>
    <property type="match status" value="1"/>
</dbReference>
<feature type="region of interest" description="Disordered" evidence="4">
    <location>
        <begin position="257"/>
        <end position="286"/>
    </location>
</feature>
<evidence type="ECO:0000256" key="3">
    <source>
        <dbReference type="ARBA" id="ARBA00023163"/>
    </source>
</evidence>
<dbReference type="Gene3D" id="1.10.10.10">
    <property type="entry name" value="Winged helix-like DNA-binding domain superfamily/Winged helix DNA-binding domain"/>
    <property type="match status" value="1"/>
</dbReference>
<keyword evidence="1" id="KW-0805">Transcription regulation</keyword>
<evidence type="ECO:0000256" key="4">
    <source>
        <dbReference type="SAM" id="MobiDB-lite"/>
    </source>
</evidence>
<dbReference type="SMART" id="SM00345">
    <property type="entry name" value="HTH_GNTR"/>
    <property type="match status" value="1"/>
</dbReference>
<keyword evidence="2" id="KW-0238">DNA-binding</keyword>
<dbReference type="EMBL" id="CP023284">
    <property type="protein sequence ID" value="ATA57711.1"/>
    <property type="molecule type" value="Genomic_DNA"/>
</dbReference>
<dbReference type="RefSeq" id="WP_095747534.1">
    <property type="nucleotide sequence ID" value="NZ_CP023284.1"/>
</dbReference>
<dbReference type="Proteomes" id="UP000217154">
    <property type="component" value="Chromosome"/>
</dbReference>
<dbReference type="CDD" id="cd07377">
    <property type="entry name" value="WHTH_GntR"/>
    <property type="match status" value="1"/>
</dbReference>
<evidence type="ECO:0000313" key="6">
    <source>
        <dbReference type="EMBL" id="ATA57711.1"/>
    </source>
</evidence>
<dbReference type="SMART" id="SM00895">
    <property type="entry name" value="FCD"/>
    <property type="match status" value="1"/>
</dbReference>
<dbReference type="KEGG" id="vbo:CKY39_11825"/>
<gene>
    <name evidence="6" type="ORF">CKY39_11825</name>
</gene>
<dbReference type="PRINTS" id="PR00035">
    <property type="entry name" value="HTHGNTR"/>
</dbReference>
<dbReference type="Pfam" id="PF00392">
    <property type="entry name" value="GntR"/>
    <property type="match status" value="1"/>
</dbReference>
<dbReference type="InterPro" id="IPR036390">
    <property type="entry name" value="WH_DNA-bd_sf"/>
</dbReference>
<accession>A0A250DUE7</accession>
<dbReference type="PROSITE" id="PS50949">
    <property type="entry name" value="HTH_GNTR"/>
    <property type="match status" value="1"/>
</dbReference>
<dbReference type="InterPro" id="IPR011711">
    <property type="entry name" value="GntR_C"/>
</dbReference>
<proteinExistence type="predicted"/>
<dbReference type="AlphaFoldDB" id="A0A250DUE7"/>
<organism evidence="6 7">
    <name type="scientific">Variovorax boronicumulans</name>
    <dbReference type="NCBI Taxonomy" id="436515"/>
    <lineage>
        <taxon>Bacteria</taxon>
        <taxon>Pseudomonadati</taxon>
        <taxon>Pseudomonadota</taxon>
        <taxon>Betaproteobacteria</taxon>
        <taxon>Burkholderiales</taxon>
        <taxon>Comamonadaceae</taxon>
        <taxon>Variovorax</taxon>
    </lineage>
</organism>
<feature type="compositionally biased region" description="Polar residues" evidence="4">
    <location>
        <begin position="277"/>
        <end position="286"/>
    </location>
</feature>
<evidence type="ECO:0000256" key="1">
    <source>
        <dbReference type="ARBA" id="ARBA00023015"/>
    </source>
</evidence>
<dbReference type="PANTHER" id="PTHR43537">
    <property type="entry name" value="TRANSCRIPTIONAL REGULATOR, GNTR FAMILY"/>
    <property type="match status" value="1"/>
</dbReference>
<feature type="domain" description="HTH gntR-type" evidence="5">
    <location>
        <begin position="34"/>
        <end position="102"/>
    </location>
</feature>
<dbReference type="InterPro" id="IPR008920">
    <property type="entry name" value="TF_FadR/GntR_C"/>
</dbReference>
<sequence length="286" mass="30721">MASTTAGNPEVQTTTADNLAGNAAFVGRPRQRARGLANGLVEDLGEKIRSQSLRPGDKLPTESAIMQAYGVSRTVVREALSKLQAGGLVETLHGVGTFVLQPRPGGMGGVFRLDPGEIATSVDVLAVLELRISLETESAGLAASRRTDEQLVAMRQALDAFEQNVKVGGDTVAPDFAFHLEIAQSTGNPYFADIMRHLGTTIIPRTRISAIRVQDGSYLSRVNREHEEIYAAIARRDPESARAAMRIHLTNSRERLRMAQEAAQQQKARAEAAGHGTASSDNAPSR</sequence>
<dbReference type="GO" id="GO:0003700">
    <property type="term" value="F:DNA-binding transcription factor activity"/>
    <property type="evidence" value="ECO:0007669"/>
    <property type="project" value="InterPro"/>
</dbReference>
<dbReference type="GO" id="GO:0003677">
    <property type="term" value="F:DNA binding"/>
    <property type="evidence" value="ECO:0007669"/>
    <property type="project" value="UniProtKB-KW"/>
</dbReference>
<feature type="compositionally biased region" description="Low complexity" evidence="4">
    <location>
        <begin position="259"/>
        <end position="273"/>
    </location>
</feature>
<evidence type="ECO:0000256" key="2">
    <source>
        <dbReference type="ARBA" id="ARBA00023125"/>
    </source>
</evidence>
<dbReference type="SUPFAM" id="SSF46785">
    <property type="entry name" value="Winged helix' DNA-binding domain"/>
    <property type="match status" value="1"/>
</dbReference>
<evidence type="ECO:0000313" key="7">
    <source>
        <dbReference type="Proteomes" id="UP000217154"/>
    </source>
</evidence>
<dbReference type="SUPFAM" id="SSF48008">
    <property type="entry name" value="GntR ligand-binding domain-like"/>
    <property type="match status" value="1"/>
</dbReference>
<dbReference type="PANTHER" id="PTHR43537:SF5">
    <property type="entry name" value="UXU OPERON TRANSCRIPTIONAL REGULATOR"/>
    <property type="match status" value="1"/>
</dbReference>
<evidence type="ECO:0000259" key="5">
    <source>
        <dbReference type="PROSITE" id="PS50949"/>
    </source>
</evidence>